<evidence type="ECO:0000256" key="2">
    <source>
        <dbReference type="ARBA" id="ARBA00022598"/>
    </source>
</evidence>
<dbReference type="GO" id="GO:0008033">
    <property type="term" value="P:tRNA processing"/>
    <property type="evidence" value="ECO:0007669"/>
    <property type="project" value="UniProtKB-KW"/>
</dbReference>
<dbReference type="HAMAP" id="MF_01161">
    <property type="entry name" value="tRNA_Ile_lys_synt"/>
    <property type="match status" value="1"/>
</dbReference>
<evidence type="ECO:0000259" key="7">
    <source>
        <dbReference type="Pfam" id="PF01171"/>
    </source>
</evidence>
<proteinExistence type="inferred from homology"/>
<evidence type="ECO:0000256" key="3">
    <source>
        <dbReference type="ARBA" id="ARBA00022694"/>
    </source>
</evidence>
<dbReference type="Gene3D" id="3.40.50.620">
    <property type="entry name" value="HUPs"/>
    <property type="match status" value="1"/>
</dbReference>
<sequence length="303" mass="31744">MDEITLSVRYAALLDRCTFPPAGEPLLCGVSGGADSLALLVLAVAAGCDVTAVHVDHGIRPGSESEADVVAAAASRYGARFRSESVAIAQGPNLEARARSARHAALGPSAALGHTADDRAETMLMNLLRGAGPDGLAGIRPGTRHPILGLRRSETEAVCHTEGLDPVMDPSNADPSFVRNRIRREVLPLLADVAGRDVVPILARQGGVFAELADHVRVEALEIDVTDAGALAAAAPAVARVAIREWLRQDDPERHPPDGATVERVLAVARGEAVGTEIGSGRRLRRTAGRLRIESAPASENLH</sequence>
<feature type="domain" description="tRNA(Ile)-lysidine/2-thiocytidine synthase N-terminal" evidence="7">
    <location>
        <begin position="27"/>
        <end position="185"/>
    </location>
</feature>
<organism evidence="8">
    <name type="scientific">freshwater metagenome</name>
    <dbReference type="NCBI Taxonomy" id="449393"/>
    <lineage>
        <taxon>unclassified sequences</taxon>
        <taxon>metagenomes</taxon>
        <taxon>ecological metagenomes</taxon>
    </lineage>
</organism>
<evidence type="ECO:0000256" key="5">
    <source>
        <dbReference type="ARBA" id="ARBA00022840"/>
    </source>
</evidence>
<dbReference type="GO" id="GO:0032267">
    <property type="term" value="F:tRNA(Ile)-lysidine synthase activity"/>
    <property type="evidence" value="ECO:0007669"/>
    <property type="project" value="UniProtKB-EC"/>
</dbReference>
<dbReference type="InterPro" id="IPR012094">
    <property type="entry name" value="tRNA_Ile_lys_synt"/>
</dbReference>
<keyword evidence="2" id="KW-0436">Ligase</keyword>
<dbReference type="EMBL" id="CAEZUP010000125">
    <property type="protein sequence ID" value="CAB4623666.1"/>
    <property type="molecule type" value="Genomic_DNA"/>
</dbReference>
<evidence type="ECO:0000256" key="1">
    <source>
        <dbReference type="ARBA" id="ARBA00013267"/>
    </source>
</evidence>
<keyword evidence="4" id="KW-0547">Nucleotide-binding</keyword>
<dbReference type="NCBIfam" id="TIGR02432">
    <property type="entry name" value="lysidine_TilS_N"/>
    <property type="match status" value="1"/>
</dbReference>
<dbReference type="PANTHER" id="PTHR43033:SF1">
    <property type="entry name" value="TRNA(ILE)-LYSIDINE SYNTHASE-RELATED"/>
    <property type="match status" value="1"/>
</dbReference>
<evidence type="ECO:0000256" key="4">
    <source>
        <dbReference type="ARBA" id="ARBA00022741"/>
    </source>
</evidence>
<dbReference type="PANTHER" id="PTHR43033">
    <property type="entry name" value="TRNA(ILE)-LYSIDINE SYNTHASE-RELATED"/>
    <property type="match status" value="1"/>
</dbReference>
<name>A0A6J6IGR0_9ZZZZ</name>
<dbReference type="Pfam" id="PF01171">
    <property type="entry name" value="ATP_bind_3"/>
    <property type="match status" value="1"/>
</dbReference>
<dbReference type="AlphaFoldDB" id="A0A6J6IGR0"/>
<reference evidence="8" key="1">
    <citation type="submission" date="2020-05" db="EMBL/GenBank/DDBJ databases">
        <authorList>
            <person name="Chiriac C."/>
            <person name="Salcher M."/>
            <person name="Ghai R."/>
            <person name="Kavagutti S V."/>
        </authorList>
    </citation>
    <scope>NUCLEOTIDE SEQUENCE</scope>
</reference>
<dbReference type="SUPFAM" id="SSF52402">
    <property type="entry name" value="Adenine nucleotide alpha hydrolases-like"/>
    <property type="match status" value="1"/>
</dbReference>
<dbReference type="EC" id="6.3.4.19" evidence="1"/>
<dbReference type="InterPro" id="IPR012795">
    <property type="entry name" value="tRNA_Ile_lys_synt_N"/>
</dbReference>
<keyword evidence="5" id="KW-0067">ATP-binding</keyword>
<accession>A0A6J6IGR0</accession>
<dbReference type="InterPro" id="IPR011063">
    <property type="entry name" value="TilS/TtcA_N"/>
</dbReference>
<dbReference type="InterPro" id="IPR014729">
    <property type="entry name" value="Rossmann-like_a/b/a_fold"/>
</dbReference>
<comment type="catalytic activity">
    <reaction evidence="6">
        <text>cytidine(34) in tRNA(Ile2) + L-lysine + ATP = lysidine(34) in tRNA(Ile2) + AMP + diphosphate + H(+)</text>
        <dbReference type="Rhea" id="RHEA:43744"/>
        <dbReference type="Rhea" id="RHEA-COMP:10625"/>
        <dbReference type="Rhea" id="RHEA-COMP:10670"/>
        <dbReference type="ChEBI" id="CHEBI:15378"/>
        <dbReference type="ChEBI" id="CHEBI:30616"/>
        <dbReference type="ChEBI" id="CHEBI:32551"/>
        <dbReference type="ChEBI" id="CHEBI:33019"/>
        <dbReference type="ChEBI" id="CHEBI:82748"/>
        <dbReference type="ChEBI" id="CHEBI:83665"/>
        <dbReference type="ChEBI" id="CHEBI:456215"/>
        <dbReference type="EC" id="6.3.4.19"/>
    </reaction>
</comment>
<evidence type="ECO:0000256" key="6">
    <source>
        <dbReference type="ARBA" id="ARBA00048539"/>
    </source>
</evidence>
<evidence type="ECO:0000313" key="8">
    <source>
        <dbReference type="EMBL" id="CAB4623666.1"/>
    </source>
</evidence>
<dbReference type="CDD" id="cd01992">
    <property type="entry name" value="TilS_N"/>
    <property type="match status" value="1"/>
</dbReference>
<protein>
    <recommendedName>
        <fullName evidence="1">tRNA(Ile)-lysidine synthetase</fullName>
        <ecNumber evidence="1">6.3.4.19</ecNumber>
    </recommendedName>
</protein>
<gene>
    <name evidence="8" type="ORF">UFOPK1835_01991</name>
</gene>
<dbReference type="GO" id="GO:0005524">
    <property type="term" value="F:ATP binding"/>
    <property type="evidence" value="ECO:0007669"/>
    <property type="project" value="UniProtKB-KW"/>
</dbReference>
<keyword evidence="3" id="KW-0819">tRNA processing</keyword>